<accession>A0A7Z0IVJ2</accession>
<dbReference type="GO" id="GO:0005840">
    <property type="term" value="C:ribosome"/>
    <property type="evidence" value="ECO:0007669"/>
    <property type="project" value="UniProtKB-KW"/>
</dbReference>
<dbReference type="Proteomes" id="UP000564496">
    <property type="component" value="Unassembled WGS sequence"/>
</dbReference>
<proteinExistence type="predicted"/>
<comment type="caution">
    <text evidence="2">The sequence shown here is derived from an EMBL/GenBank/DDBJ whole genome shotgun (WGS) entry which is preliminary data.</text>
</comment>
<gene>
    <name evidence="2" type="ORF">BJ988_005700</name>
</gene>
<keyword evidence="2" id="KW-0687">Ribonucleoprotein</keyword>
<reference evidence="2 3" key="1">
    <citation type="submission" date="2020-07" db="EMBL/GenBank/DDBJ databases">
        <title>Sequencing the genomes of 1000 actinobacteria strains.</title>
        <authorList>
            <person name="Klenk H.-P."/>
        </authorList>
    </citation>
    <scope>NUCLEOTIDE SEQUENCE [LARGE SCALE GENOMIC DNA]</scope>
    <source>
        <strain evidence="2 3">DSM 26487</strain>
    </source>
</reference>
<dbReference type="RefSeq" id="WP_179661160.1">
    <property type="nucleotide sequence ID" value="NZ_JACBZR010000001.1"/>
</dbReference>
<dbReference type="Pfam" id="PF13391">
    <property type="entry name" value="HNH_2"/>
    <property type="match status" value="1"/>
</dbReference>
<evidence type="ECO:0000259" key="1">
    <source>
        <dbReference type="Pfam" id="PF13391"/>
    </source>
</evidence>
<keyword evidence="3" id="KW-1185">Reference proteome</keyword>
<dbReference type="EMBL" id="JACBZR010000001">
    <property type="protein sequence ID" value="NYI81052.1"/>
    <property type="molecule type" value="Genomic_DNA"/>
</dbReference>
<evidence type="ECO:0000313" key="3">
    <source>
        <dbReference type="Proteomes" id="UP000564496"/>
    </source>
</evidence>
<feature type="domain" description="HNH nuclease" evidence="1">
    <location>
        <begin position="218"/>
        <end position="267"/>
    </location>
</feature>
<evidence type="ECO:0000313" key="2">
    <source>
        <dbReference type="EMBL" id="NYI81052.1"/>
    </source>
</evidence>
<protein>
    <submittedName>
        <fullName evidence="2">Ribosomal protein L37AE/L43A</fullName>
    </submittedName>
</protein>
<sequence>MVDIPDVSAWLLMAVGDDRQHGGNSGYDDQADVYYTWDSTVPNHARIKVGDPVALWDKHRLLGLSVIETIETEVKDKLRYKCPNCGKSGIKARKTKSPLYKCSQCAHEFDLPTSEKITVTEYRSRHDAAWTPLENVLPREQLRKLCASPDSQLSMRELRWDAFQDALRARGAERAIDRVAHRTPDLFFPQGHLLEIVRVRRGQRKFREHLLNSMGEVCAFTGDAPGKVLEAGHLYSYADLGVHHEHGGLMLRRDVHRLFDDGSLAVDPSSLNIDVSDQLEAYPQYAALHDRQLRVQLHSQQVEWLARHWAEHRAS</sequence>
<dbReference type="InterPro" id="IPR003615">
    <property type="entry name" value="HNH_nuc"/>
</dbReference>
<dbReference type="AlphaFoldDB" id="A0A7Z0IVJ2"/>
<organism evidence="2 3">
    <name type="scientific">Nocardioides panzhihuensis</name>
    <dbReference type="NCBI Taxonomy" id="860243"/>
    <lineage>
        <taxon>Bacteria</taxon>
        <taxon>Bacillati</taxon>
        <taxon>Actinomycetota</taxon>
        <taxon>Actinomycetes</taxon>
        <taxon>Propionibacteriales</taxon>
        <taxon>Nocardioidaceae</taxon>
        <taxon>Nocardioides</taxon>
    </lineage>
</organism>
<name>A0A7Z0IVJ2_9ACTN</name>
<keyword evidence="2" id="KW-0689">Ribosomal protein</keyword>